<dbReference type="AlphaFoldDB" id="A0A9N9IDE8"/>
<comment type="caution">
    <text evidence="2">The sequence shown here is derived from an EMBL/GenBank/DDBJ whole genome shotgun (WGS) entry which is preliminary data.</text>
</comment>
<proteinExistence type="predicted"/>
<feature type="compositionally biased region" description="Basic and acidic residues" evidence="1">
    <location>
        <begin position="27"/>
        <end position="36"/>
    </location>
</feature>
<feature type="compositionally biased region" description="Basic and acidic residues" evidence="1">
    <location>
        <begin position="190"/>
        <end position="203"/>
    </location>
</feature>
<feature type="region of interest" description="Disordered" evidence="1">
    <location>
        <begin position="15"/>
        <end position="43"/>
    </location>
</feature>
<gene>
    <name evidence="2" type="ORF">DERYTH_LOCUS15237</name>
</gene>
<reference evidence="2" key="1">
    <citation type="submission" date="2021-06" db="EMBL/GenBank/DDBJ databases">
        <authorList>
            <person name="Kallberg Y."/>
            <person name="Tangrot J."/>
            <person name="Rosling A."/>
        </authorList>
    </citation>
    <scope>NUCLEOTIDE SEQUENCE</scope>
    <source>
        <strain evidence="2">MA453B</strain>
    </source>
</reference>
<evidence type="ECO:0000256" key="1">
    <source>
        <dbReference type="SAM" id="MobiDB-lite"/>
    </source>
</evidence>
<dbReference type="EMBL" id="CAJVPY010012168">
    <property type="protein sequence ID" value="CAG8732355.1"/>
    <property type="molecule type" value="Genomic_DNA"/>
</dbReference>
<name>A0A9N9IDE8_9GLOM</name>
<organism evidence="2 3">
    <name type="scientific">Dentiscutata erythropus</name>
    <dbReference type="NCBI Taxonomy" id="1348616"/>
    <lineage>
        <taxon>Eukaryota</taxon>
        <taxon>Fungi</taxon>
        <taxon>Fungi incertae sedis</taxon>
        <taxon>Mucoromycota</taxon>
        <taxon>Glomeromycotina</taxon>
        <taxon>Glomeromycetes</taxon>
        <taxon>Diversisporales</taxon>
        <taxon>Gigasporaceae</taxon>
        <taxon>Dentiscutata</taxon>
    </lineage>
</organism>
<feature type="compositionally biased region" description="Polar residues" evidence="1">
    <location>
        <begin position="158"/>
        <end position="168"/>
    </location>
</feature>
<evidence type="ECO:0000313" key="3">
    <source>
        <dbReference type="Proteomes" id="UP000789405"/>
    </source>
</evidence>
<accession>A0A9N9IDE8</accession>
<protein>
    <submittedName>
        <fullName evidence="2">7240_t:CDS:1</fullName>
    </submittedName>
</protein>
<feature type="non-terminal residue" evidence="2">
    <location>
        <position position="1"/>
    </location>
</feature>
<dbReference type="Proteomes" id="UP000789405">
    <property type="component" value="Unassembled WGS sequence"/>
</dbReference>
<dbReference type="OrthoDB" id="2333990at2759"/>
<feature type="region of interest" description="Disordered" evidence="1">
    <location>
        <begin position="105"/>
        <end position="203"/>
    </location>
</feature>
<evidence type="ECO:0000313" key="2">
    <source>
        <dbReference type="EMBL" id="CAG8732355.1"/>
    </source>
</evidence>
<sequence>MPYYALNKIHRHIRGSCGRGGRGRGSRGKEKEHVLNDEPSTLNNEFNDSDLISERETAVSNTSNITSNPSHKILATSNARSTLIIPVYESIADSEDCDISIMESTTSSRSKVNRQRQSKVSKLSEDYNILTRESPTSSRNGQRQSKVTMPSEDYNILRESSTSSQNKANHQRQKTYKDQTKTKKQQKNNINEHSDNDDSVDYFKRTKKPKPLKDMSNIFKVCQWLVLIRPDILVAANQMRNSMYISIDSPITAIPQSEVTTSTNISEDKELARLWHEEMKCLFLRCRNPTVRVIENLIVKIFIYELYSNEAVEIICYSKQVLTDFRSKFNQKIAILIQEFKDRLPSEKQVSTPSRIDMNEYITQEVAEQTLKRYLSSTDMDKLKKYRTMEKLLMLIRKAFKIYYYAYNTKAVKELDYLTIDCKIP</sequence>
<keyword evidence="3" id="KW-1185">Reference proteome</keyword>
<feature type="compositionally biased region" description="Polar residues" evidence="1">
    <location>
        <begin position="131"/>
        <end position="148"/>
    </location>
</feature>